<reference evidence="7 8" key="1">
    <citation type="submission" date="2018-06" db="EMBL/GenBank/DDBJ databases">
        <authorList>
            <consortium name="Pathogen Informatics"/>
            <person name="Doyle S."/>
        </authorList>
    </citation>
    <scope>NUCLEOTIDE SEQUENCE [LARGE SCALE GENOMIC DNA]</scope>
    <source>
        <strain evidence="8">NCTC 10815</strain>
    </source>
</reference>
<evidence type="ECO:0000256" key="4">
    <source>
        <dbReference type="ARBA" id="ARBA00022807"/>
    </source>
</evidence>
<dbReference type="Gene3D" id="3.30.70.1490">
    <property type="entry name" value="Cysteine protease Prp"/>
    <property type="match status" value="1"/>
</dbReference>
<dbReference type="PANTHER" id="PTHR39178">
    <property type="entry name" value="HYPOTHETICAL RIBOSOME-ASSOCIATED PROTEIN"/>
    <property type="match status" value="1"/>
</dbReference>
<dbReference type="InterPro" id="IPR007422">
    <property type="entry name" value="Peptidase_Prp"/>
</dbReference>
<evidence type="ECO:0000313" key="7">
    <source>
        <dbReference type="EMBL" id="STY43370.1"/>
    </source>
</evidence>
<dbReference type="InterPro" id="IPR036764">
    <property type="entry name" value="Peptidase_Prp_sf"/>
</dbReference>
<dbReference type="EMBL" id="UGPG01000001">
    <property type="protein sequence ID" value="STY43370.1"/>
    <property type="molecule type" value="Genomic_DNA"/>
</dbReference>
<keyword evidence="1" id="KW-0690">Ribosome biogenesis</keyword>
<dbReference type="GO" id="GO:0042254">
    <property type="term" value="P:ribosome biogenesis"/>
    <property type="evidence" value="ECO:0007669"/>
    <property type="project" value="UniProtKB-KW"/>
</dbReference>
<keyword evidence="7" id="KW-0689">Ribosomal protein</keyword>
<organism evidence="7 8">
    <name type="scientific">Listeria grayi</name>
    <name type="common">Listeria murrayi</name>
    <dbReference type="NCBI Taxonomy" id="1641"/>
    <lineage>
        <taxon>Bacteria</taxon>
        <taxon>Bacillati</taxon>
        <taxon>Bacillota</taxon>
        <taxon>Bacilli</taxon>
        <taxon>Bacillales</taxon>
        <taxon>Listeriaceae</taxon>
        <taxon>Listeria</taxon>
    </lineage>
</organism>
<evidence type="ECO:0000313" key="8">
    <source>
        <dbReference type="Proteomes" id="UP000254879"/>
    </source>
</evidence>
<protein>
    <recommendedName>
        <fullName evidence="6">Ribosomal processing cysteine protease Prp</fullName>
    </recommendedName>
</protein>
<proteinExistence type="inferred from homology"/>
<evidence type="ECO:0000256" key="6">
    <source>
        <dbReference type="ARBA" id="ARBA00044538"/>
    </source>
</evidence>
<dbReference type="AlphaFoldDB" id="A0A378MAK5"/>
<evidence type="ECO:0000256" key="3">
    <source>
        <dbReference type="ARBA" id="ARBA00022801"/>
    </source>
</evidence>
<keyword evidence="2" id="KW-0645">Protease</keyword>
<name>A0A378MAK5_LISGR</name>
<sequence length="105" mass="11799">MIQVNVKRREDHVISFTMSGHADFAEHGSDLVCAGASSIAFGMVNAISEIKETEPIVEQSEGYLHYVVPIEWENDTTVQTLLTGMEHQLRSLAYSYPDHIKIYSN</sequence>
<evidence type="ECO:0000256" key="5">
    <source>
        <dbReference type="ARBA" id="ARBA00044503"/>
    </source>
</evidence>
<dbReference type="RefSeq" id="WP_003755635.1">
    <property type="nucleotide sequence ID" value="NZ_CABKNG010000001.1"/>
</dbReference>
<comment type="similarity">
    <text evidence="5">Belongs to the Prp family.</text>
</comment>
<dbReference type="GO" id="GO:0005840">
    <property type="term" value="C:ribosome"/>
    <property type="evidence" value="ECO:0007669"/>
    <property type="project" value="UniProtKB-KW"/>
</dbReference>
<dbReference type="PANTHER" id="PTHR39178:SF1">
    <property type="entry name" value="RIBOSOMAL-PROCESSING CYSTEINE PROTEASE PRP"/>
    <property type="match status" value="1"/>
</dbReference>
<keyword evidence="7" id="KW-0687">Ribonucleoprotein</keyword>
<dbReference type="Pfam" id="PF04327">
    <property type="entry name" value="Peptidase_Prp"/>
    <property type="match status" value="1"/>
</dbReference>
<dbReference type="GO" id="GO:0008234">
    <property type="term" value="F:cysteine-type peptidase activity"/>
    <property type="evidence" value="ECO:0007669"/>
    <property type="project" value="UniProtKB-KW"/>
</dbReference>
<dbReference type="Proteomes" id="UP000254879">
    <property type="component" value="Unassembled WGS sequence"/>
</dbReference>
<accession>A0A378MAK5</accession>
<keyword evidence="3" id="KW-0378">Hydrolase</keyword>
<dbReference type="SUPFAM" id="SSF118010">
    <property type="entry name" value="TM1457-like"/>
    <property type="match status" value="1"/>
</dbReference>
<evidence type="ECO:0000256" key="2">
    <source>
        <dbReference type="ARBA" id="ARBA00022670"/>
    </source>
</evidence>
<dbReference type="CDD" id="cd16332">
    <property type="entry name" value="Prp-like"/>
    <property type="match status" value="1"/>
</dbReference>
<evidence type="ECO:0000256" key="1">
    <source>
        <dbReference type="ARBA" id="ARBA00022517"/>
    </source>
</evidence>
<keyword evidence="4" id="KW-0788">Thiol protease</keyword>
<gene>
    <name evidence="7" type="ORF">NCTC10815_00662</name>
</gene>
<dbReference type="GO" id="GO:0006508">
    <property type="term" value="P:proteolysis"/>
    <property type="evidence" value="ECO:0007669"/>
    <property type="project" value="UniProtKB-KW"/>
</dbReference>